<proteinExistence type="predicted"/>
<accession>A0A0F9MXM0</accession>
<dbReference type="AlphaFoldDB" id="A0A0F9MXM0"/>
<organism evidence="1">
    <name type="scientific">marine sediment metagenome</name>
    <dbReference type="NCBI Taxonomy" id="412755"/>
    <lineage>
        <taxon>unclassified sequences</taxon>
        <taxon>metagenomes</taxon>
        <taxon>ecological metagenomes</taxon>
    </lineage>
</organism>
<reference evidence="1" key="1">
    <citation type="journal article" date="2015" name="Nature">
        <title>Complex archaea that bridge the gap between prokaryotes and eukaryotes.</title>
        <authorList>
            <person name="Spang A."/>
            <person name="Saw J.H."/>
            <person name="Jorgensen S.L."/>
            <person name="Zaremba-Niedzwiedzka K."/>
            <person name="Martijn J."/>
            <person name="Lind A.E."/>
            <person name="van Eijk R."/>
            <person name="Schleper C."/>
            <person name="Guy L."/>
            <person name="Ettema T.J."/>
        </authorList>
    </citation>
    <scope>NUCLEOTIDE SEQUENCE</scope>
</reference>
<gene>
    <name evidence="1" type="ORF">LCGC14_1036820</name>
</gene>
<comment type="caution">
    <text evidence="1">The sequence shown here is derived from an EMBL/GenBank/DDBJ whole genome shotgun (WGS) entry which is preliminary data.</text>
</comment>
<name>A0A0F9MXM0_9ZZZZ</name>
<dbReference type="EMBL" id="LAZR01004246">
    <property type="protein sequence ID" value="KKN10419.1"/>
    <property type="molecule type" value="Genomic_DNA"/>
</dbReference>
<protein>
    <submittedName>
        <fullName evidence="1">Uncharacterized protein</fullName>
    </submittedName>
</protein>
<sequence length="79" mass="9410">MIERDKQNELITQALKRIWMSEDGKVLDKLLRRKCNVDNSTMCWQNPNAEQTAGEEGKRKVYLDLMWYLNEGYKEKENA</sequence>
<evidence type="ECO:0000313" key="1">
    <source>
        <dbReference type="EMBL" id="KKN10419.1"/>
    </source>
</evidence>